<evidence type="ECO:0000256" key="1">
    <source>
        <dbReference type="SAM" id="MobiDB-lite"/>
    </source>
</evidence>
<feature type="compositionally biased region" description="Acidic residues" evidence="1">
    <location>
        <begin position="46"/>
        <end position="57"/>
    </location>
</feature>
<gene>
    <name evidence="2" type="ORF">BV898_18234</name>
</gene>
<accession>A0A9X6RNA4</accession>
<protein>
    <submittedName>
        <fullName evidence="2">Uncharacterized protein</fullName>
    </submittedName>
</protein>
<dbReference type="Proteomes" id="UP000192578">
    <property type="component" value="Unassembled WGS sequence"/>
</dbReference>
<dbReference type="AlphaFoldDB" id="A0A9X6RNA4"/>
<name>A0A9X6RNA4_HYPEX</name>
<evidence type="ECO:0000313" key="3">
    <source>
        <dbReference type="Proteomes" id="UP000192578"/>
    </source>
</evidence>
<organism evidence="2 3">
    <name type="scientific">Hypsibius exemplaris</name>
    <name type="common">Freshwater tardigrade</name>
    <dbReference type="NCBI Taxonomy" id="2072580"/>
    <lineage>
        <taxon>Eukaryota</taxon>
        <taxon>Metazoa</taxon>
        <taxon>Ecdysozoa</taxon>
        <taxon>Tardigrada</taxon>
        <taxon>Eutardigrada</taxon>
        <taxon>Parachela</taxon>
        <taxon>Hypsibioidea</taxon>
        <taxon>Hypsibiidae</taxon>
        <taxon>Hypsibius</taxon>
    </lineage>
</organism>
<evidence type="ECO:0000313" key="2">
    <source>
        <dbReference type="EMBL" id="OWA53812.1"/>
    </source>
</evidence>
<proteinExistence type="predicted"/>
<feature type="region of interest" description="Disordered" evidence="1">
    <location>
        <begin position="1"/>
        <end position="57"/>
    </location>
</feature>
<reference evidence="3" key="1">
    <citation type="submission" date="2017-01" db="EMBL/GenBank/DDBJ databases">
        <title>Comparative genomics of anhydrobiosis in the tardigrade Hypsibius dujardini.</title>
        <authorList>
            <person name="Yoshida Y."/>
            <person name="Koutsovoulos G."/>
            <person name="Laetsch D."/>
            <person name="Stevens L."/>
            <person name="Kumar S."/>
            <person name="Horikawa D."/>
            <person name="Ishino K."/>
            <person name="Komine S."/>
            <person name="Tomita M."/>
            <person name="Blaxter M."/>
            <person name="Arakawa K."/>
        </authorList>
    </citation>
    <scope>NUCLEOTIDE SEQUENCE [LARGE SCALE GENOMIC DNA]</scope>
    <source>
        <strain evidence="3">Z151</strain>
    </source>
</reference>
<comment type="caution">
    <text evidence="2">The sequence shown here is derived from an EMBL/GenBank/DDBJ whole genome shotgun (WGS) entry which is preliminary data.</text>
</comment>
<feature type="compositionally biased region" description="Low complexity" evidence="1">
    <location>
        <begin position="1"/>
        <end position="16"/>
    </location>
</feature>
<sequence>METAARTAAREQAQTAPPLLSAKEEDVAAVEIAGKDEAGQITAEKPEEDEEQDLENPDDLRNFAVFGVPLKQDKNLHQQMVTTICSKFLQ</sequence>
<keyword evidence="3" id="KW-1185">Reference proteome</keyword>
<dbReference type="EMBL" id="MTYJ01000347">
    <property type="protein sequence ID" value="OWA53812.1"/>
    <property type="molecule type" value="Genomic_DNA"/>
</dbReference>